<evidence type="ECO:0000259" key="3">
    <source>
        <dbReference type="SMART" id="SM00287"/>
    </source>
</evidence>
<feature type="region of interest" description="Disordered" evidence="1">
    <location>
        <begin position="232"/>
        <end position="291"/>
    </location>
</feature>
<evidence type="ECO:0000256" key="2">
    <source>
        <dbReference type="SAM" id="SignalP"/>
    </source>
</evidence>
<feature type="domain" description="SH3b" evidence="3">
    <location>
        <begin position="36"/>
        <end position="98"/>
    </location>
</feature>
<organism evidence="5 6">
    <name type="scientific">Lysinibacillus sphaericus</name>
    <name type="common">Bacillus sphaericus</name>
    <dbReference type="NCBI Taxonomy" id="1421"/>
    <lineage>
        <taxon>Bacteria</taxon>
        <taxon>Bacillati</taxon>
        <taxon>Bacillota</taxon>
        <taxon>Bacilli</taxon>
        <taxon>Bacillales</taxon>
        <taxon>Bacillaceae</taxon>
        <taxon>Lysinibacillus</taxon>
    </lineage>
</organism>
<evidence type="ECO:0000313" key="5">
    <source>
        <dbReference type="EMBL" id="AVK96163.1"/>
    </source>
</evidence>
<protein>
    <recommendedName>
        <fullName evidence="7">SPBc2 prophage-derived endonuclease YokF</fullName>
    </recommendedName>
</protein>
<feature type="chain" id="PRO_5015440711" description="SPBc2 prophage-derived endonuclease YokF" evidence="2">
    <location>
        <begin position="34"/>
        <end position="291"/>
    </location>
</feature>
<reference evidence="5 6" key="1">
    <citation type="submission" date="2017-03" db="EMBL/GenBank/DDBJ databases">
        <title>The whole genome sequencing and assembly of Lysinibacillus sphaericus DSM 28T strain.</title>
        <authorList>
            <person name="Lee Y.-J."/>
            <person name="Yi H."/>
            <person name="Bahn Y.-S."/>
            <person name="Kim J.F."/>
            <person name="Lee D.-W."/>
        </authorList>
    </citation>
    <scope>NUCLEOTIDE SEQUENCE [LARGE SCALE GENOMIC DNA]</scope>
    <source>
        <strain evidence="5 6">DSM 28</strain>
    </source>
</reference>
<feature type="domain" description="Excalibur calcium-binding" evidence="4">
    <location>
        <begin position="254"/>
        <end position="290"/>
    </location>
</feature>
<evidence type="ECO:0000256" key="1">
    <source>
        <dbReference type="SAM" id="MobiDB-lite"/>
    </source>
</evidence>
<feature type="domain" description="SH3b" evidence="3">
    <location>
        <begin position="103"/>
        <end position="167"/>
    </location>
</feature>
<dbReference type="PANTHER" id="PTHR34408:SF1">
    <property type="entry name" value="GLYCOSYL HYDROLASE FAMILY 19 DOMAIN-CONTAINING PROTEIN HI_1415"/>
    <property type="match status" value="1"/>
</dbReference>
<dbReference type="Pfam" id="PF05901">
    <property type="entry name" value="Excalibur"/>
    <property type="match status" value="1"/>
</dbReference>
<keyword evidence="2" id="KW-0732">Signal</keyword>
<dbReference type="InterPro" id="IPR003646">
    <property type="entry name" value="SH3-like_bac-type"/>
</dbReference>
<dbReference type="Proteomes" id="UP000238825">
    <property type="component" value="Chromosome"/>
</dbReference>
<accession>A0A2S0JYE4</accession>
<dbReference type="Gene3D" id="2.30.30.40">
    <property type="entry name" value="SH3 Domains"/>
    <property type="match status" value="3"/>
</dbReference>
<evidence type="ECO:0000259" key="4">
    <source>
        <dbReference type="SMART" id="SM00894"/>
    </source>
</evidence>
<evidence type="ECO:0000313" key="6">
    <source>
        <dbReference type="Proteomes" id="UP000238825"/>
    </source>
</evidence>
<feature type="compositionally biased region" description="Low complexity" evidence="1">
    <location>
        <begin position="236"/>
        <end position="258"/>
    </location>
</feature>
<dbReference type="InterPro" id="IPR052354">
    <property type="entry name" value="Cell_Wall_Dynamics_Protein"/>
</dbReference>
<dbReference type="SMART" id="SM00287">
    <property type="entry name" value="SH3b"/>
    <property type="match status" value="3"/>
</dbReference>
<dbReference type="InterPro" id="IPR008613">
    <property type="entry name" value="Excalibur_Ca-bd_domain"/>
</dbReference>
<evidence type="ECO:0008006" key="7">
    <source>
        <dbReference type="Google" id="ProtNLM"/>
    </source>
</evidence>
<gene>
    <name evidence="5" type="ORF">LS41612_07805</name>
</gene>
<dbReference type="AlphaFoldDB" id="A0A2S0JYE4"/>
<dbReference type="SMART" id="SM00894">
    <property type="entry name" value="Excalibur"/>
    <property type="match status" value="1"/>
</dbReference>
<name>A0A2S0JYE4_LYSSH</name>
<dbReference type="EMBL" id="CP019980">
    <property type="protein sequence ID" value="AVK96163.1"/>
    <property type="molecule type" value="Genomic_DNA"/>
</dbReference>
<proteinExistence type="predicted"/>
<sequence>MTKRETQKMKSKTLVLVMTLMLAIAFHVNIANASTFKEVKVTDSSSKVYEKTDTNSKVIGTVEKGKFVISISEHNDFSRIMYLNNENKMIDGYIMEDALDDAPYTIKIASSKSGLVVKETPSLKGKTIATLQNKMVVKDFGSVGDGWSFVQYGNVIGYAATNFMSNSQPTTKYVLASSLIVRNIASPSGVQVGELAKNEEVAVHSTIAGWSFVTTDDYEGYVVDTYLSSKNPAAATTSKPSGSSNASNSNSSKTYKNCTELRKDHPNGVGADHPAYAPKHDRDKDGWACER</sequence>
<feature type="domain" description="SH3b" evidence="3">
    <location>
        <begin position="169"/>
        <end position="231"/>
    </location>
</feature>
<dbReference type="PANTHER" id="PTHR34408">
    <property type="entry name" value="FAMILY PROTEIN, PUTATIVE-RELATED"/>
    <property type="match status" value="1"/>
</dbReference>
<feature type="compositionally biased region" description="Basic and acidic residues" evidence="1">
    <location>
        <begin position="278"/>
        <end position="291"/>
    </location>
</feature>
<feature type="signal peptide" evidence="2">
    <location>
        <begin position="1"/>
        <end position="33"/>
    </location>
</feature>